<dbReference type="InterPro" id="IPR019557">
    <property type="entry name" value="AminoTfrase-like_pln_mobile"/>
</dbReference>
<keyword evidence="3" id="KW-1185">Reference proteome</keyword>
<dbReference type="PANTHER" id="PTHR46033:SF8">
    <property type="entry name" value="PROTEIN MAINTENANCE OF MERISTEMS-LIKE"/>
    <property type="match status" value="1"/>
</dbReference>
<evidence type="ECO:0000259" key="1">
    <source>
        <dbReference type="Pfam" id="PF10536"/>
    </source>
</evidence>
<dbReference type="GO" id="GO:0010073">
    <property type="term" value="P:meristem maintenance"/>
    <property type="evidence" value="ECO:0007669"/>
    <property type="project" value="InterPro"/>
</dbReference>
<organism evidence="2 3">
    <name type="scientific">Linum tenue</name>
    <dbReference type="NCBI Taxonomy" id="586396"/>
    <lineage>
        <taxon>Eukaryota</taxon>
        <taxon>Viridiplantae</taxon>
        <taxon>Streptophyta</taxon>
        <taxon>Embryophyta</taxon>
        <taxon>Tracheophyta</taxon>
        <taxon>Spermatophyta</taxon>
        <taxon>Magnoliopsida</taxon>
        <taxon>eudicotyledons</taxon>
        <taxon>Gunneridae</taxon>
        <taxon>Pentapetalae</taxon>
        <taxon>rosids</taxon>
        <taxon>fabids</taxon>
        <taxon>Malpighiales</taxon>
        <taxon>Linaceae</taxon>
        <taxon>Linum</taxon>
    </lineage>
</organism>
<reference evidence="2" key="1">
    <citation type="submission" date="2022-08" db="EMBL/GenBank/DDBJ databases">
        <authorList>
            <person name="Gutierrez-Valencia J."/>
        </authorList>
    </citation>
    <scope>NUCLEOTIDE SEQUENCE</scope>
</reference>
<comment type="caution">
    <text evidence="2">The sequence shown here is derived from an EMBL/GenBank/DDBJ whole genome shotgun (WGS) entry which is preliminary data.</text>
</comment>
<evidence type="ECO:0000313" key="3">
    <source>
        <dbReference type="Proteomes" id="UP001154282"/>
    </source>
</evidence>
<dbReference type="Proteomes" id="UP001154282">
    <property type="component" value="Unassembled WGS sequence"/>
</dbReference>
<sequence length="77" mass="8513">MPFGEMMITLEDIATLTGLAIDGDAVVVDIPDQDLRDMCLWRLGRAPTNLGSSPIRIAWLRETFDQLPHSASPETTE</sequence>
<evidence type="ECO:0000313" key="2">
    <source>
        <dbReference type="EMBL" id="CAI0389531.1"/>
    </source>
</evidence>
<feature type="domain" description="Aminotransferase-like plant mobile" evidence="1">
    <location>
        <begin position="1"/>
        <end position="65"/>
    </location>
</feature>
<protein>
    <recommendedName>
        <fullName evidence="1">Aminotransferase-like plant mobile domain-containing protein</fullName>
    </recommendedName>
</protein>
<dbReference type="Pfam" id="PF10536">
    <property type="entry name" value="PMD"/>
    <property type="match status" value="1"/>
</dbReference>
<dbReference type="PANTHER" id="PTHR46033">
    <property type="entry name" value="PROTEIN MAIN-LIKE 2"/>
    <property type="match status" value="1"/>
</dbReference>
<proteinExistence type="predicted"/>
<accession>A0AAV0HWL4</accession>
<gene>
    <name evidence="2" type="ORF">LITE_LOCUS6287</name>
</gene>
<dbReference type="AlphaFoldDB" id="A0AAV0HWL4"/>
<dbReference type="InterPro" id="IPR044824">
    <property type="entry name" value="MAIN-like"/>
</dbReference>
<dbReference type="EMBL" id="CAMGYJ010000003">
    <property type="protein sequence ID" value="CAI0389531.1"/>
    <property type="molecule type" value="Genomic_DNA"/>
</dbReference>
<name>A0AAV0HWL4_9ROSI</name>